<accession>A0A6J4K1P9</accession>
<proteinExistence type="predicted"/>
<dbReference type="EMBL" id="CADCTM010000788">
    <property type="protein sequence ID" value="CAA9293414.1"/>
    <property type="molecule type" value="Genomic_DNA"/>
</dbReference>
<protein>
    <recommendedName>
        <fullName evidence="2">Monooxygenase</fullName>
    </recommendedName>
</protein>
<dbReference type="Gene3D" id="3.30.70.100">
    <property type="match status" value="1"/>
</dbReference>
<dbReference type="Pfam" id="PF08803">
    <property type="entry name" value="ydhR"/>
    <property type="match status" value="1"/>
</dbReference>
<sequence length="104" mass="11777">MITALVQFNLSTPLTGNEVEEDFANLAPRLREVPGLIRKYFLVSEDGRMAGGVYLWESKAAAERLYTDDFKKSIIERYGSEPSVTYFESPVVVDNLVGEIIKDW</sequence>
<dbReference type="SUPFAM" id="SSF54909">
    <property type="entry name" value="Dimeric alpha+beta barrel"/>
    <property type="match status" value="1"/>
</dbReference>
<evidence type="ECO:0008006" key="2">
    <source>
        <dbReference type="Google" id="ProtNLM"/>
    </source>
</evidence>
<name>A0A6J4K1P9_9CYAN</name>
<dbReference type="AlphaFoldDB" id="A0A6J4K1P9"/>
<evidence type="ECO:0000313" key="1">
    <source>
        <dbReference type="EMBL" id="CAA9293414.1"/>
    </source>
</evidence>
<dbReference type="InterPro" id="IPR011008">
    <property type="entry name" value="Dimeric_a/b-barrel"/>
</dbReference>
<organism evidence="1">
    <name type="scientific">uncultured Coleofasciculus sp</name>
    <dbReference type="NCBI Taxonomy" id="1267456"/>
    <lineage>
        <taxon>Bacteria</taxon>
        <taxon>Bacillati</taxon>
        <taxon>Cyanobacteriota</taxon>
        <taxon>Cyanophyceae</taxon>
        <taxon>Coleofasciculales</taxon>
        <taxon>Coleofasciculaceae</taxon>
        <taxon>Coleofasciculus</taxon>
        <taxon>environmental samples</taxon>
    </lineage>
</organism>
<reference evidence="1" key="1">
    <citation type="submission" date="2020-02" db="EMBL/GenBank/DDBJ databases">
        <authorList>
            <person name="Meier V. D."/>
        </authorList>
    </citation>
    <scope>NUCLEOTIDE SEQUENCE</scope>
    <source>
        <strain evidence="1">AVDCRST_MAG92</strain>
    </source>
</reference>
<gene>
    <name evidence="1" type="ORF">AVDCRST_MAG92-4505</name>
</gene>
<dbReference type="InterPro" id="IPR014910">
    <property type="entry name" value="YdhR"/>
</dbReference>